<keyword evidence="1" id="KW-1133">Transmembrane helix</keyword>
<comment type="caution">
    <text evidence="2">The sequence shown here is derived from an EMBL/GenBank/DDBJ whole genome shotgun (WGS) entry which is preliminary data.</text>
</comment>
<accession>A0A2M7VL31</accession>
<reference evidence="3" key="1">
    <citation type="submission" date="2017-09" db="EMBL/GenBank/DDBJ databases">
        <title>Depth-based differentiation of microbial function through sediment-hosted aquifers and enrichment of novel symbionts in the deep terrestrial subsurface.</title>
        <authorList>
            <person name="Probst A.J."/>
            <person name="Ladd B."/>
            <person name="Jarett J.K."/>
            <person name="Geller-Mcgrath D.E."/>
            <person name="Sieber C.M.K."/>
            <person name="Emerson J.B."/>
            <person name="Anantharaman K."/>
            <person name="Thomas B.C."/>
            <person name="Malmstrom R."/>
            <person name="Stieglmeier M."/>
            <person name="Klingl A."/>
            <person name="Woyke T."/>
            <person name="Ryan C.M."/>
            <person name="Banfield J.F."/>
        </authorList>
    </citation>
    <scope>NUCLEOTIDE SEQUENCE [LARGE SCALE GENOMIC DNA]</scope>
</reference>
<dbReference type="Gene3D" id="3.30.70.60">
    <property type="match status" value="1"/>
</dbReference>
<keyword evidence="1" id="KW-0812">Transmembrane</keyword>
<dbReference type="EMBL" id="PFPS01000019">
    <property type="protein sequence ID" value="PJA02504.1"/>
    <property type="molecule type" value="Genomic_DNA"/>
</dbReference>
<feature type="transmembrane region" description="Helical" evidence="1">
    <location>
        <begin position="12"/>
        <end position="31"/>
    </location>
</feature>
<proteinExistence type="predicted"/>
<dbReference type="Proteomes" id="UP000231469">
    <property type="component" value="Unassembled WGS sequence"/>
</dbReference>
<evidence type="ECO:0000256" key="1">
    <source>
        <dbReference type="SAM" id="Phobius"/>
    </source>
</evidence>
<dbReference type="InterPro" id="IPR014717">
    <property type="entry name" value="Transl_elong_EF1B/ribsomal_bS6"/>
</dbReference>
<sequence length="187" mass="22089">MIILKRKIFSVSIIFILISFVLILLVITSLVEDIKRNSQDYVLQRKALVLLQRQFQEFEDFEKNSVFYQSNLEKLDKLLVDPEVPVDFIQFLEEESQKLNLSIKISPISIIPQETDPWESMGFQVLLTGSFPKCWAFLEKIQASPWLFEIERLEIRRISEKEFQSEQLKSFSLGDVSFFLDLKVYIR</sequence>
<gene>
    <name evidence="2" type="ORF">COX73_00440</name>
</gene>
<dbReference type="AlphaFoldDB" id="A0A2M7VL31"/>
<name>A0A2M7VL31_9BACT</name>
<protein>
    <recommendedName>
        <fullName evidence="4">Type 4a pilus biogenesis protein PilO</fullName>
    </recommendedName>
</protein>
<evidence type="ECO:0000313" key="2">
    <source>
        <dbReference type="EMBL" id="PJA02504.1"/>
    </source>
</evidence>
<evidence type="ECO:0000313" key="3">
    <source>
        <dbReference type="Proteomes" id="UP000231469"/>
    </source>
</evidence>
<evidence type="ECO:0008006" key="4">
    <source>
        <dbReference type="Google" id="ProtNLM"/>
    </source>
</evidence>
<keyword evidence="1" id="KW-0472">Membrane</keyword>
<organism evidence="2 3">
    <name type="scientific">bacterium (Candidatus Gribaldobacteria) CG_4_10_14_0_2_um_filter_36_18</name>
    <dbReference type="NCBI Taxonomy" id="2014264"/>
    <lineage>
        <taxon>Bacteria</taxon>
        <taxon>Candidatus Gribaldobacteria</taxon>
    </lineage>
</organism>